<dbReference type="EMBL" id="JANUGP010000005">
    <property type="protein sequence ID" value="MCS0601397.1"/>
    <property type="molecule type" value="Genomic_DNA"/>
</dbReference>
<evidence type="ECO:0000259" key="5">
    <source>
        <dbReference type="PROSITE" id="PS51118"/>
    </source>
</evidence>
<gene>
    <name evidence="6" type="ORF">NX794_09170</name>
</gene>
<dbReference type="Gene3D" id="1.10.10.10">
    <property type="entry name" value="Winged helix-like DNA-binding domain superfamily/Winged helix DNA-binding domain"/>
    <property type="match status" value="1"/>
</dbReference>
<feature type="region of interest" description="Disordered" evidence="4">
    <location>
        <begin position="143"/>
        <end position="166"/>
    </location>
</feature>
<dbReference type="InterPro" id="IPR036390">
    <property type="entry name" value="WH_DNA-bd_sf"/>
</dbReference>
<dbReference type="RefSeq" id="WP_258777780.1">
    <property type="nucleotide sequence ID" value="NZ_JANUGP010000005.1"/>
</dbReference>
<protein>
    <submittedName>
        <fullName evidence="6">Helix-turn-helix transcriptional regulator</fullName>
    </submittedName>
</protein>
<dbReference type="Proteomes" id="UP001205612">
    <property type="component" value="Unassembled WGS sequence"/>
</dbReference>
<evidence type="ECO:0000256" key="1">
    <source>
        <dbReference type="ARBA" id="ARBA00023015"/>
    </source>
</evidence>
<evidence type="ECO:0000256" key="3">
    <source>
        <dbReference type="ARBA" id="ARBA00023163"/>
    </source>
</evidence>
<proteinExistence type="predicted"/>
<feature type="domain" description="HTH hxlR-type" evidence="5">
    <location>
        <begin position="11"/>
        <end position="108"/>
    </location>
</feature>
<keyword evidence="2" id="KW-0238">DNA-binding</keyword>
<evidence type="ECO:0000313" key="6">
    <source>
        <dbReference type="EMBL" id="MCS0601397.1"/>
    </source>
</evidence>
<sequence>MRRTSFESWPCSVARTTDLLGDWWTPLVLREAFYGTRRFEDFQSELGIARATLTERLRRLVELDIMAKRPYQDQPLRHEYVLTEKGRDFFGVLMAMVAWGDRWLADEAGPPVLFEHRPCGHHTHADVVCDSCGEPLRPADVRPRFGPGYPSERAALPRARERFADS</sequence>
<evidence type="ECO:0000313" key="7">
    <source>
        <dbReference type="Proteomes" id="UP001205612"/>
    </source>
</evidence>
<evidence type="ECO:0000256" key="2">
    <source>
        <dbReference type="ARBA" id="ARBA00023125"/>
    </source>
</evidence>
<accession>A0ABT2AYS7</accession>
<keyword evidence="3" id="KW-0804">Transcription</keyword>
<keyword evidence="7" id="KW-1185">Reference proteome</keyword>
<dbReference type="PANTHER" id="PTHR33204">
    <property type="entry name" value="TRANSCRIPTIONAL REGULATOR, MARR FAMILY"/>
    <property type="match status" value="1"/>
</dbReference>
<name>A0ABT2AYS7_9ACTN</name>
<dbReference type="SUPFAM" id="SSF46785">
    <property type="entry name" value="Winged helix' DNA-binding domain"/>
    <property type="match status" value="1"/>
</dbReference>
<dbReference type="Pfam" id="PF01638">
    <property type="entry name" value="HxlR"/>
    <property type="match status" value="1"/>
</dbReference>
<dbReference type="InterPro" id="IPR002577">
    <property type="entry name" value="HTH_HxlR"/>
</dbReference>
<organism evidence="6 7">
    <name type="scientific">Streptomyces pyxinicus</name>
    <dbReference type="NCBI Taxonomy" id="2970331"/>
    <lineage>
        <taxon>Bacteria</taxon>
        <taxon>Bacillati</taxon>
        <taxon>Actinomycetota</taxon>
        <taxon>Actinomycetes</taxon>
        <taxon>Kitasatosporales</taxon>
        <taxon>Streptomycetaceae</taxon>
        <taxon>Streptomyces</taxon>
    </lineage>
</organism>
<comment type="caution">
    <text evidence="6">The sequence shown here is derived from an EMBL/GenBank/DDBJ whole genome shotgun (WGS) entry which is preliminary data.</text>
</comment>
<dbReference type="InterPro" id="IPR036388">
    <property type="entry name" value="WH-like_DNA-bd_sf"/>
</dbReference>
<keyword evidence="1" id="KW-0805">Transcription regulation</keyword>
<dbReference type="PROSITE" id="PS51118">
    <property type="entry name" value="HTH_HXLR"/>
    <property type="match status" value="1"/>
</dbReference>
<evidence type="ECO:0000256" key="4">
    <source>
        <dbReference type="SAM" id="MobiDB-lite"/>
    </source>
</evidence>
<reference evidence="6 7" key="1">
    <citation type="submission" date="2022-08" db="EMBL/GenBank/DDBJ databases">
        <authorList>
            <person name="Somphong A."/>
            <person name="Phongsopitanun W."/>
        </authorList>
    </citation>
    <scope>NUCLEOTIDE SEQUENCE [LARGE SCALE GENOMIC DNA]</scope>
    <source>
        <strain evidence="6 7">LP11</strain>
    </source>
</reference>
<dbReference type="PANTHER" id="PTHR33204:SF36">
    <property type="entry name" value="TRANSCRIPTIONAL REGULATORY PROTEIN"/>
    <property type="match status" value="1"/>
</dbReference>